<keyword evidence="4" id="KW-0433">Leucine-rich repeat</keyword>
<evidence type="ECO:0000256" key="11">
    <source>
        <dbReference type="ARBA" id="ARBA00023180"/>
    </source>
</evidence>
<evidence type="ECO:0000256" key="7">
    <source>
        <dbReference type="ARBA" id="ARBA00022737"/>
    </source>
</evidence>
<keyword evidence="15" id="KW-0418">Kinase</keyword>
<protein>
    <submittedName>
        <fullName evidence="15">LRR receptor-like serine/threonine-protein kinase FLS2</fullName>
    </submittedName>
</protein>
<sequence length="663" mass="72344">MLLIFFLISGEFISNTDAQLMDCLESDRGALLDFKTGLEDPKSRLSSWKGSNCCQWWGISCDKAGAVSTVDLHNLGGEIRPSLTKLRSLKHLDLSFNTFKVIPDWLVNISSLVTVDLSNSGLHGRIPLGFSELPNLQFLSLRRNSDLTASCPQLFSGRWEKINVLDLASNNLHGKLPSSIGNMTSLTYLDLSDNNVEGGIPSSIGKLCDLKFLCISGNNLTGALPDFLEGTQSCHSWSPLPSLQYLDLSNNQLVGKLPEWLGQVKSLAELDLSYNLLYGPIPASLGSLKNLTGLALGGNRLNGTLPYSLGQLSELSYFDVSFKQLTGVVNETHFLKQYKLRFLKLFSNSLMLNVSSNWVPPFQAGSIRMGSCHLGPSFPTWLRTQKEVNFLDFSNAGISDFVPYWFWDEISSNLTFLNVSFNQLKGHLPSPLNISPSADVDLSFNLFEGPIPLPIVGAAGGGVLDLSNNKLSGPIPQNISSSLPNLGFLCLSTNQIIGEIPASFGSMEFLQVIDLSSNKLLGNIPASIGNCSFLKVLDLSNNNLSGNIPAYLGKLRFLQTLHLGGNKLSGRIPSSLKNLSSLETLDLGNNRLIGRLPQWIGKEGLENLRILSLRSNSFSGELPSMLSNLSSLQVLDLAENLFNGCIPASFRDFKAMTPVSFLW</sequence>
<dbReference type="PRINTS" id="PR00019">
    <property type="entry name" value="LEURICHRPT"/>
</dbReference>
<feature type="signal peptide" evidence="12">
    <location>
        <begin position="1"/>
        <end position="18"/>
    </location>
</feature>
<dbReference type="Proteomes" id="UP000030645">
    <property type="component" value="Unassembled WGS sequence"/>
</dbReference>
<dbReference type="FunFam" id="3.80.10.10:FF:000129">
    <property type="entry name" value="Leucine-rich repeat receptor-like kinase"/>
    <property type="match status" value="1"/>
</dbReference>
<dbReference type="GO" id="GO:0005886">
    <property type="term" value="C:plasma membrane"/>
    <property type="evidence" value="ECO:0007669"/>
    <property type="project" value="UniProtKB-SubCell"/>
</dbReference>
<keyword evidence="16" id="KW-1185">Reference proteome</keyword>
<dbReference type="Pfam" id="PF00560">
    <property type="entry name" value="LRR_1"/>
    <property type="match status" value="4"/>
</dbReference>
<evidence type="ECO:0000256" key="2">
    <source>
        <dbReference type="ARBA" id="ARBA00009592"/>
    </source>
</evidence>
<keyword evidence="8" id="KW-1133">Transmembrane helix</keyword>
<keyword evidence="9" id="KW-0472">Membrane</keyword>
<dbReference type="STRING" id="981085.W9RKR6"/>
<evidence type="ECO:0000256" key="9">
    <source>
        <dbReference type="ARBA" id="ARBA00023136"/>
    </source>
</evidence>
<feature type="domain" description="Leucine-rich repeat-containing N-terminal plant-type" evidence="13">
    <location>
        <begin position="25"/>
        <end position="62"/>
    </location>
</feature>
<dbReference type="InterPro" id="IPR046956">
    <property type="entry name" value="RLP23-like"/>
</dbReference>
<keyword evidence="5" id="KW-0812">Transmembrane</keyword>
<evidence type="ECO:0000313" key="15">
    <source>
        <dbReference type="EMBL" id="EXB95291.1"/>
    </source>
</evidence>
<accession>W9RKR6</accession>
<evidence type="ECO:0000256" key="3">
    <source>
        <dbReference type="ARBA" id="ARBA00022475"/>
    </source>
</evidence>
<dbReference type="FunFam" id="3.80.10.10:FF:000095">
    <property type="entry name" value="LRR receptor-like serine/threonine-protein kinase GSO1"/>
    <property type="match status" value="1"/>
</dbReference>
<dbReference type="AlphaFoldDB" id="W9RKR6"/>
<dbReference type="FunFam" id="3.80.10.10:FF:001347">
    <property type="entry name" value="LRR receptor-like serine/threonine-protein kinase GSO2"/>
    <property type="match status" value="1"/>
</dbReference>
<dbReference type="SMART" id="SM00369">
    <property type="entry name" value="LRR_TYP"/>
    <property type="match status" value="11"/>
</dbReference>
<dbReference type="InterPro" id="IPR003591">
    <property type="entry name" value="Leu-rich_rpt_typical-subtyp"/>
</dbReference>
<dbReference type="Pfam" id="PF08263">
    <property type="entry name" value="LRRNT_2"/>
    <property type="match status" value="1"/>
</dbReference>
<dbReference type="InterPro" id="IPR001611">
    <property type="entry name" value="Leu-rich_rpt"/>
</dbReference>
<feature type="domain" description="Disease resistance R13L4/SHOC-2-like LRR" evidence="14">
    <location>
        <begin position="528"/>
        <end position="638"/>
    </location>
</feature>
<comment type="subcellular location">
    <subcellularLocation>
        <location evidence="1">Cell membrane</location>
        <topology evidence="1">Single-pass type I membrane protein</topology>
    </subcellularLocation>
</comment>
<dbReference type="OrthoDB" id="1154620at2759"/>
<keyword evidence="6 12" id="KW-0732">Signal</keyword>
<comment type="similarity">
    <text evidence="2">Belongs to the RLP family.</text>
</comment>
<dbReference type="InterPro" id="IPR013210">
    <property type="entry name" value="LRR_N_plant-typ"/>
</dbReference>
<evidence type="ECO:0000256" key="8">
    <source>
        <dbReference type="ARBA" id="ARBA00022989"/>
    </source>
</evidence>
<dbReference type="InterPro" id="IPR032675">
    <property type="entry name" value="LRR_dom_sf"/>
</dbReference>
<evidence type="ECO:0000256" key="12">
    <source>
        <dbReference type="SAM" id="SignalP"/>
    </source>
</evidence>
<gene>
    <name evidence="15" type="ORF">L484_007935</name>
</gene>
<dbReference type="Gene3D" id="3.80.10.10">
    <property type="entry name" value="Ribonuclease Inhibitor"/>
    <property type="match status" value="4"/>
</dbReference>
<keyword evidence="10 15" id="KW-0675">Receptor</keyword>
<keyword evidence="7" id="KW-0677">Repeat</keyword>
<dbReference type="PANTHER" id="PTHR48063:SF16">
    <property type="entry name" value="LRR RECEPTOR-LIKE SERINE_THREONINE-PROTEIN KINASE GSO1"/>
    <property type="match status" value="1"/>
</dbReference>
<proteinExistence type="inferred from homology"/>
<dbReference type="InterPro" id="IPR055414">
    <property type="entry name" value="LRR_R13L4/SHOC2-like"/>
</dbReference>
<evidence type="ECO:0000256" key="5">
    <source>
        <dbReference type="ARBA" id="ARBA00022692"/>
    </source>
</evidence>
<evidence type="ECO:0000256" key="10">
    <source>
        <dbReference type="ARBA" id="ARBA00023170"/>
    </source>
</evidence>
<evidence type="ECO:0000256" key="1">
    <source>
        <dbReference type="ARBA" id="ARBA00004251"/>
    </source>
</evidence>
<dbReference type="Pfam" id="PF23598">
    <property type="entry name" value="LRR_14"/>
    <property type="match status" value="1"/>
</dbReference>
<evidence type="ECO:0000256" key="4">
    <source>
        <dbReference type="ARBA" id="ARBA00022614"/>
    </source>
</evidence>
<dbReference type="GO" id="GO:0016301">
    <property type="term" value="F:kinase activity"/>
    <property type="evidence" value="ECO:0007669"/>
    <property type="project" value="UniProtKB-KW"/>
</dbReference>
<dbReference type="EMBL" id="KE345197">
    <property type="protein sequence ID" value="EXB95291.1"/>
    <property type="molecule type" value="Genomic_DNA"/>
</dbReference>
<dbReference type="eggNOG" id="KOG0619">
    <property type="taxonomic scope" value="Eukaryota"/>
</dbReference>
<evidence type="ECO:0000259" key="14">
    <source>
        <dbReference type="Pfam" id="PF23598"/>
    </source>
</evidence>
<dbReference type="SUPFAM" id="SSF52058">
    <property type="entry name" value="L domain-like"/>
    <property type="match status" value="2"/>
</dbReference>
<organism evidence="15 16">
    <name type="scientific">Morus notabilis</name>
    <dbReference type="NCBI Taxonomy" id="981085"/>
    <lineage>
        <taxon>Eukaryota</taxon>
        <taxon>Viridiplantae</taxon>
        <taxon>Streptophyta</taxon>
        <taxon>Embryophyta</taxon>
        <taxon>Tracheophyta</taxon>
        <taxon>Spermatophyta</taxon>
        <taxon>Magnoliopsida</taxon>
        <taxon>eudicotyledons</taxon>
        <taxon>Gunneridae</taxon>
        <taxon>Pentapetalae</taxon>
        <taxon>rosids</taxon>
        <taxon>fabids</taxon>
        <taxon>Rosales</taxon>
        <taxon>Moraceae</taxon>
        <taxon>Moreae</taxon>
        <taxon>Morus</taxon>
    </lineage>
</organism>
<dbReference type="PANTHER" id="PTHR48063">
    <property type="entry name" value="LRR RECEPTOR-LIKE KINASE"/>
    <property type="match status" value="1"/>
</dbReference>
<dbReference type="SMART" id="SM00364">
    <property type="entry name" value="LRR_BAC"/>
    <property type="match status" value="6"/>
</dbReference>
<dbReference type="KEGG" id="mnt:21391325"/>
<reference evidence="16" key="1">
    <citation type="submission" date="2013-01" db="EMBL/GenBank/DDBJ databases">
        <title>Draft Genome Sequence of a Mulberry Tree, Morus notabilis C.K. Schneid.</title>
        <authorList>
            <person name="He N."/>
            <person name="Zhao S."/>
        </authorList>
    </citation>
    <scope>NUCLEOTIDE SEQUENCE</scope>
</reference>
<evidence type="ECO:0000313" key="16">
    <source>
        <dbReference type="Proteomes" id="UP000030645"/>
    </source>
</evidence>
<dbReference type="FunFam" id="3.80.10.10:FF:000383">
    <property type="entry name" value="Leucine-rich repeat receptor protein kinase EMS1"/>
    <property type="match status" value="2"/>
</dbReference>
<name>W9RKR6_9ROSA</name>
<dbReference type="Pfam" id="PF13855">
    <property type="entry name" value="LRR_8"/>
    <property type="match status" value="2"/>
</dbReference>
<feature type="chain" id="PRO_5004928721" evidence="12">
    <location>
        <begin position="19"/>
        <end position="663"/>
    </location>
</feature>
<evidence type="ECO:0000256" key="6">
    <source>
        <dbReference type="ARBA" id="ARBA00022729"/>
    </source>
</evidence>
<keyword evidence="11" id="KW-0325">Glycoprotein</keyword>
<keyword evidence="3" id="KW-1003">Cell membrane</keyword>
<evidence type="ECO:0000259" key="13">
    <source>
        <dbReference type="Pfam" id="PF08263"/>
    </source>
</evidence>
<keyword evidence="15" id="KW-0808">Transferase</keyword>